<dbReference type="AlphaFoldDB" id="A0A9N9XQS8"/>
<feature type="compositionally biased region" description="Basic and acidic residues" evidence="4">
    <location>
        <begin position="346"/>
        <end position="357"/>
    </location>
</feature>
<feature type="compositionally biased region" description="Basic and acidic residues" evidence="4">
    <location>
        <begin position="272"/>
        <end position="281"/>
    </location>
</feature>
<evidence type="ECO:0000313" key="6">
    <source>
        <dbReference type="Proteomes" id="UP001153712"/>
    </source>
</evidence>
<feature type="compositionally biased region" description="Polar residues" evidence="4">
    <location>
        <begin position="392"/>
        <end position="410"/>
    </location>
</feature>
<dbReference type="SFLD" id="SFLDG01133">
    <property type="entry name" value="C1.5.4:_Enolase-phosphatase_Li"/>
    <property type="match status" value="1"/>
</dbReference>
<reference evidence="5" key="1">
    <citation type="submission" date="2022-01" db="EMBL/GenBank/DDBJ databases">
        <authorList>
            <person name="King R."/>
        </authorList>
    </citation>
    <scope>NUCLEOTIDE SEQUENCE</scope>
</reference>
<feature type="region of interest" description="Disordered" evidence="4">
    <location>
        <begin position="240"/>
        <end position="539"/>
    </location>
</feature>
<name>A0A9N9XQS8_PHYSR</name>
<dbReference type="Proteomes" id="UP001153712">
    <property type="component" value="Chromosome 3"/>
</dbReference>
<dbReference type="PANTHER" id="PTHR20371">
    <property type="entry name" value="ENOLASE-PHOSPHATASE E1"/>
    <property type="match status" value="1"/>
</dbReference>
<keyword evidence="6" id="KW-1185">Reference proteome</keyword>
<keyword evidence="3" id="KW-0486">Methionine biosynthesis</keyword>
<organism evidence="5 6">
    <name type="scientific">Phyllotreta striolata</name>
    <name type="common">Striped flea beetle</name>
    <name type="synonym">Crioceris striolata</name>
    <dbReference type="NCBI Taxonomy" id="444603"/>
    <lineage>
        <taxon>Eukaryota</taxon>
        <taxon>Metazoa</taxon>
        <taxon>Ecdysozoa</taxon>
        <taxon>Arthropoda</taxon>
        <taxon>Hexapoda</taxon>
        <taxon>Insecta</taxon>
        <taxon>Pterygota</taxon>
        <taxon>Neoptera</taxon>
        <taxon>Endopterygota</taxon>
        <taxon>Coleoptera</taxon>
        <taxon>Polyphaga</taxon>
        <taxon>Cucujiformia</taxon>
        <taxon>Chrysomeloidea</taxon>
        <taxon>Chrysomelidae</taxon>
        <taxon>Galerucinae</taxon>
        <taxon>Alticini</taxon>
        <taxon>Phyllotreta</taxon>
    </lineage>
</organism>
<feature type="compositionally biased region" description="Basic and acidic residues" evidence="4">
    <location>
        <begin position="516"/>
        <end position="525"/>
    </location>
</feature>
<dbReference type="GO" id="GO:0043874">
    <property type="term" value="F:acireductone synthase activity"/>
    <property type="evidence" value="ECO:0007669"/>
    <property type="project" value="InterPro"/>
</dbReference>
<evidence type="ECO:0000256" key="4">
    <source>
        <dbReference type="SAM" id="MobiDB-lite"/>
    </source>
</evidence>
<gene>
    <name evidence="5" type="ORF">PHYEVI_LOCUS7108</name>
</gene>
<dbReference type="Pfam" id="PF00702">
    <property type="entry name" value="Hydrolase"/>
    <property type="match status" value="1"/>
</dbReference>
<feature type="compositionally biased region" description="Polar residues" evidence="4">
    <location>
        <begin position="528"/>
        <end position="539"/>
    </location>
</feature>
<evidence type="ECO:0000313" key="5">
    <source>
        <dbReference type="EMBL" id="CAG9860759.1"/>
    </source>
</evidence>
<dbReference type="SFLD" id="SFLDS00003">
    <property type="entry name" value="Haloacid_Dehalogenase"/>
    <property type="match status" value="1"/>
</dbReference>
<dbReference type="OrthoDB" id="272500at2759"/>
<feature type="compositionally biased region" description="Basic and acidic residues" evidence="4">
    <location>
        <begin position="453"/>
        <end position="480"/>
    </location>
</feature>
<proteinExistence type="predicted"/>
<dbReference type="Gene3D" id="3.40.50.1000">
    <property type="entry name" value="HAD superfamily/HAD-like"/>
    <property type="match status" value="1"/>
</dbReference>
<accession>A0A9N9XQS8</accession>
<dbReference type="EMBL" id="OU900096">
    <property type="protein sequence ID" value="CAG9860759.1"/>
    <property type="molecule type" value="Genomic_DNA"/>
</dbReference>
<evidence type="ECO:0000256" key="3">
    <source>
        <dbReference type="ARBA" id="ARBA00023167"/>
    </source>
</evidence>
<feature type="compositionally biased region" description="Basic and acidic residues" evidence="4">
    <location>
        <begin position="317"/>
        <end position="332"/>
    </location>
</feature>
<evidence type="ECO:0000256" key="2">
    <source>
        <dbReference type="ARBA" id="ARBA00022801"/>
    </source>
</evidence>
<dbReference type="InterPro" id="IPR023214">
    <property type="entry name" value="HAD_sf"/>
</dbReference>
<dbReference type="InterPro" id="IPR036412">
    <property type="entry name" value="HAD-like_sf"/>
</dbReference>
<dbReference type="SFLD" id="SFLDG01129">
    <property type="entry name" value="C1.5:_HAD__Beta-PGM__Phosphata"/>
    <property type="match status" value="1"/>
</dbReference>
<dbReference type="PANTHER" id="PTHR20371:SF1">
    <property type="entry name" value="ENOLASE-PHOSPHATASE E1"/>
    <property type="match status" value="1"/>
</dbReference>
<evidence type="ECO:0000256" key="1">
    <source>
        <dbReference type="ARBA" id="ARBA00022605"/>
    </source>
</evidence>
<keyword evidence="2" id="KW-0378">Hydrolase</keyword>
<keyword evidence="1" id="KW-0028">Amino-acid biosynthesis</keyword>
<dbReference type="NCBIfam" id="TIGR01549">
    <property type="entry name" value="HAD-SF-IA-v1"/>
    <property type="match status" value="1"/>
</dbReference>
<dbReference type="GO" id="GO:0000287">
    <property type="term" value="F:magnesium ion binding"/>
    <property type="evidence" value="ECO:0007669"/>
    <property type="project" value="InterPro"/>
</dbReference>
<dbReference type="SUPFAM" id="SSF56784">
    <property type="entry name" value="HAD-like"/>
    <property type="match status" value="1"/>
</dbReference>
<feature type="compositionally biased region" description="Basic and acidic residues" evidence="4">
    <location>
        <begin position="240"/>
        <end position="261"/>
    </location>
</feature>
<dbReference type="InterPro" id="IPR023943">
    <property type="entry name" value="Enolase-ppase_E1"/>
</dbReference>
<evidence type="ECO:0008006" key="7">
    <source>
        <dbReference type="Google" id="ProtNLM"/>
    </source>
</evidence>
<feature type="compositionally biased region" description="Basic and acidic residues" evidence="4">
    <location>
        <begin position="295"/>
        <end position="307"/>
    </location>
</feature>
<feature type="compositionally biased region" description="Basic and acidic residues" evidence="4">
    <location>
        <begin position="364"/>
        <end position="391"/>
    </location>
</feature>
<dbReference type="GO" id="GO:0019509">
    <property type="term" value="P:L-methionine salvage from methylthioadenosine"/>
    <property type="evidence" value="ECO:0007669"/>
    <property type="project" value="InterPro"/>
</dbReference>
<sequence>MSTELANPVLNVDKCSVLLLDIAGTTTSNVFLKESLFSYVDKQVETFLKEKWDDEAVKEAVKSLKDDTLDQEAAVALVKELTEKNSDNKGLKTLQGLIYKKGYESGELKADVFPDVPATLESWSKSRKVAIYSTGSTESQKLLFSHTTEGDLSGHIAQYFDQNVGPKTESGSYEKISKELDVKAQDIVFVTDSVEEAKAAKTAGLIASLIVREGNKALPEEVSKEFPVVSSLKDVALEKSVKRKNEEDVPSKDDRPTKVAKTENGTNGSNCEEGKPDDVPKEQAVVNETMEVDASVEKPDTVAEKPQESTPNTAEIQKSEEKPTETKTEVTEAKIAPSKNEETEEKGEKDDSKEATSKDVSVVEEEKMDTTTCDKVESKESVDEANKEPTETKPSTQETDVATEKSNTANEDSKNDAEPKKLDEETKEPEKEENEKKETEAKTDQEETQVDGEPTKKAENGEENEESKTEEKVEIFEKENNSVLANGGEGDVANGDKQTEEKQNGESSEATESTVDEIKAKKIDEAPSTESAPSVSVEV</sequence>
<dbReference type="InterPro" id="IPR006439">
    <property type="entry name" value="HAD-SF_hydro_IA"/>
</dbReference>
<feature type="compositionally biased region" description="Basic and acidic residues" evidence="4">
    <location>
        <begin position="411"/>
        <end position="445"/>
    </location>
</feature>
<dbReference type="NCBIfam" id="TIGR01691">
    <property type="entry name" value="enolase-ppase"/>
    <property type="match status" value="1"/>
</dbReference>
<protein>
    <recommendedName>
        <fullName evidence="7">Enolase-phosphatase E1</fullName>
    </recommendedName>
</protein>
<dbReference type="Gene3D" id="1.10.720.60">
    <property type="match status" value="1"/>
</dbReference>